<keyword evidence="6" id="KW-0479">Metal-binding</keyword>
<evidence type="ECO:0000256" key="12">
    <source>
        <dbReference type="ARBA" id="ARBA00035585"/>
    </source>
</evidence>
<evidence type="ECO:0000313" key="14">
    <source>
        <dbReference type="EMBL" id="SVD61694.1"/>
    </source>
</evidence>
<keyword evidence="2" id="KW-0813">Transport</keyword>
<evidence type="ECO:0000256" key="4">
    <source>
        <dbReference type="ARBA" id="ARBA00022519"/>
    </source>
</evidence>
<comment type="catalytic activity">
    <reaction evidence="12">
        <text>fluoride(in) = fluoride(out)</text>
        <dbReference type="Rhea" id="RHEA:76159"/>
        <dbReference type="ChEBI" id="CHEBI:17051"/>
    </reaction>
    <physiologicalReaction direction="left-to-right" evidence="12">
        <dbReference type="Rhea" id="RHEA:76160"/>
    </physiologicalReaction>
</comment>
<name>A0A382WSS1_9ZZZZ</name>
<evidence type="ECO:0000256" key="6">
    <source>
        <dbReference type="ARBA" id="ARBA00022723"/>
    </source>
</evidence>
<keyword evidence="7 13" id="KW-1133">Transmembrane helix</keyword>
<dbReference type="NCBIfam" id="TIGR00494">
    <property type="entry name" value="crcB"/>
    <property type="match status" value="1"/>
</dbReference>
<evidence type="ECO:0000256" key="1">
    <source>
        <dbReference type="ARBA" id="ARBA00004651"/>
    </source>
</evidence>
<keyword evidence="9" id="KW-0406">Ion transport</keyword>
<feature type="transmembrane region" description="Helical" evidence="13">
    <location>
        <begin position="97"/>
        <end position="121"/>
    </location>
</feature>
<dbReference type="HAMAP" id="MF_00454">
    <property type="entry name" value="FluC"/>
    <property type="match status" value="1"/>
</dbReference>
<organism evidence="14">
    <name type="scientific">marine metagenome</name>
    <dbReference type="NCBI Taxonomy" id="408172"/>
    <lineage>
        <taxon>unclassified sequences</taxon>
        <taxon>metagenomes</taxon>
        <taxon>ecological metagenomes</taxon>
    </lineage>
</organism>
<accession>A0A382WSS1</accession>
<proteinExistence type="inferred from homology"/>
<evidence type="ECO:0000256" key="7">
    <source>
        <dbReference type="ARBA" id="ARBA00022989"/>
    </source>
</evidence>
<evidence type="ECO:0000256" key="2">
    <source>
        <dbReference type="ARBA" id="ARBA00022448"/>
    </source>
</evidence>
<feature type="transmembrane region" description="Helical" evidence="13">
    <location>
        <begin position="36"/>
        <end position="55"/>
    </location>
</feature>
<keyword evidence="5 13" id="KW-0812">Transmembrane</keyword>
<evidence type="ECO:0000256" key="8">
    <source>
        <dbReference type="ARBA" id="ARBA00023053"/>
    </source>
</evidence>
<dbReference type="InterPro" id="IPR003691">
    <property type="entry name" value="FluC"/>
</dbReference>
<keyword evidence="3" id="KW-1003">Cell membrane</keyword>
<comment type="subcellular location">
    <subcellularLocation>
        <location evidence="1">Cell membrane</location>
        <topology evidence="1">Multi-pass membrane protein</topology>
    </subcellularLocation>
</comment>
<keyword evidence="8" id="KW-0915">Sodium</keyword>
<sequence length="126" mass="13496">MTNLLLIGLGGFLGALSRYGLTTAVQKGIPGSFPLGTLLTNIFGCFLMGILVYLIQEKEVFPPASRGFLLVGLLGAMTTFSTFSLETLRLIQNDRWIFAAGNVLGSVLLCLAAVTLGRLLMKVFLP</sequence>
<evidence type="ECO:0000256" key="3">
    <source>
        <dbReference type="ARBA" id="ARBA00022475"/>
    </source>
</evidence>
<evidence type="ECO:0008006" key="15">
    <source>
        <dbReference type="Google" id="ProtNLM"/>
    </source>
</evidence>
<reference evidence="14" key="1">
    <citation type="submission" date="2018-05" db="EMBL/GenBank/DDBJ databases">
        <authorList>
            <person name="Lanie J.A."/>
            <person name="Ng W.-L."/>
            <person name="Kazmierczak K.M."/>
            <person name="Andrzejewski T.M."/>
            <person name="Davidsen T.M."/>
            <person name="Wayne K.J."/>
            <person name="Tettelin H."/>
            <person name="Glass J.I."/>
            <person name="Rusch D."/>
            <person name="Podicherti R."/>
            <person name="Tsui H.-C.T."/>
            <person name="Winkler M.E."/>
        </authorList>
    </citation>
    <scope>NUCLEOTIDE SEQUENCE</scope>
</reference>
<dbReference type="EMBL" id="UINC01162117">
    <property type="protein sequence ID" value="SVD61694.1"/>
    <property type="molecule type" value="Genomic_DNA"/>
</dbReference>
<dbReference type="GO" id="GO:0005886">
    <property type="term" value="C:plasma membrane"/>
    <property type="evidence" value="ECO:0007669"/>
    <property type="project" value="UniProtKB-SubCell"/>
</dbReference>
<evidence type="ECO:0000256" key="5">
    <source>
        <dbReference type="ARBA" id="ARBA00022692"/>
    </source>
</evidence>
<dbReference type="AlphaFoldDB" id="A0A382WSS1"/>
<keyword evidence="4" id="KW-0997">Cell inner membrane</keyword>
<protein>
    <recommendedName>
        <fullName evidence="15">Fluoride ion transporter CrcB</fullName>
    </recommendedName>
</protein>
<feature type="transmembrane region" description="Helical" evidence="13">
    <location>
        <begin position="67"/>
        <end position="85"/>
    </location>
</feature>
<evidence type="ECO:0000256" key="13">
    <source>
        <dbReference type="SAM" id="Phobius"/>
    </source>
</evidence>
<evidence type="ECO:0000256" key="11">
    <source>
        <dbReference type="ARBA" id="ARBA00035120"/>
    </source>
</evidence>
<dbReference type="PANTHER" id="PTHR28259">
    <property type="entry name" value="FLUORIDE EXPORT PROTEIN 1-RELATED"/>
    <property type="match status" value="1"/>
</dbReference>
<dbReference type="GO" id="GO:0046872">
    <property type="term" value="F:metal ion binding"/>
    <property type="evidence" value="ECO:0007669"/>
    <property type="project" value="UniProtKB-KW"/>
</dbReference>
<evidence type="ECO:0000256" key="10">
    <source>
        <dbReference type="ARBA" id="ARBA00023136"/>
    </source>
</evidence>
<keyword evidence="10 13" id="KW-0472">Membrane</keyword>
<dbReference type="Pfam" id="PF02537">
    <property type="entry name" value="CRCB"/>
    <property type="match status" value="1"/>
</dbReference>
<comment type="similarity">
    <text evidence="11">Belongs to the fluoride channel Fluc/FEX (TC 1.A.43) family.</text>
</comment>
<dbReference type="GO" id="GO:1903425">
    <property type="term" value="F:fluoride transmembrane transporter activity"/>
    <property type="evidence" value="ECO:0007669"/>
    <property type="project" value="TreeGrafter"/>
</dbReference>
<gene>
    <name evidence="14" type="ORF">METZ01_LOCUS414548</name>
</gene>
<dbReference type="PANTHER" id="PTHR28259:SF18">
    <property type="entry name" value="FLUORIDE-SPECIFIC ION CHANNEL FLUC"/>
    <property type="match status" value="1"/>
</dbReference>
<evidence type="ECO:0000256" key="9">
    <source>
        <dbReference type="ARBA" id="ARBA00023065"/>
    </source>
</evidence>